<proteinExistence type="inferred from homology"/>
<evidence type="ECO:0000256" key="4">
    <source>
        <dbReference type="ARBA" id="ARBA00022989"/>
    </source>
</evidence>
<dbReference type="PANTHER" id="PTHR22945">
    <property type="entry name" value="SERPENTINE RECEPTOR, CLASS D DELTA"/>
    <property type="match status" value="1"/>
</dbReference>
<dbReference type="OMA" id="PKSATMF"/>
<dbReference type="OrthoDB" id="5816804at2759"/>
<feature type="transmembrane region" description="Helical" evidence="6">
    <location>
        <begin position="87"/>
        <end position="113"/>
    </location>
</feature>
<keyword evidence="5 6" id="KW-0472">Membrane</keyword>
<dbReference type="AlphaFoldDB" id="A0A7I5E7P3"/>
<evidence type="ECO:0000313" key="7">
    <source>
        <dbReference type="Proteomes" id="UP000025227"/>
    </source>
</evidence>
<comment type="subcellular location">
    <subcellularLocation>
        <location evidence="1">Membrane</location>
        <topology evidence="1">Multi-pass membrane protein</topology>
    </subcellularLocation>
</comment>
<comment type="similarity">
    <text evidence="2">Belongs to the nematode receptor-like protein srd family.</text>
</comment>
<keyword evidence="7" id="KW-1185">Reference proteome</keyword>
<evidence type="ECO:0000256" key="1">
    <source>
        <dbReference type="ARBA" id="ARBA00004141"/>
    </source>
</evidence>
<dbReference type="InterPro" id="IPR050920">
    <property type="entry name" value="Nematode_rcpt-like_delta"/>
</dbReference>
<feature type="transmembrane region" description="Helical" evidence="6">
    <location>
        <begin position="40"/>
        <end position="66"/>
    </location>
</feature>
<dbReference type="GO" id="GO:0016020">
    <property type="term" value="C:membrane"/>
    <property type="evidence" value="ECO:0007669"/>
    <property type="project" value="UniProtKB-SubCell"/>
</dbReference>
<reference evidence="8" key="1">
    <citation type="submission" date="2020-12" db="UniProtKB">
        <authorList>
            <consortium name="WormBaseParasite"/>
        </authorList>
    </citation>
    <scope>IDENTIFICATION</scope>
    <source>
        <strain evidence="8">MHco3</strain>
    </source>
</reference>
<keyword evidence="4 6" id="KW-1133">Transmembrane helix</keyword>
<protein>
    <submittedName>
        <fullName evidence="8">7TM GPCR domain containing protein</fullName>
    </submittedName>
</protein>
<evidence type="ECO:0000256" key="3">
    <source>
        <dbReference type="ARBA" id="ARBA00022692"/>
    </source>
</evidence>
<organism evidence="7 8">
    <name type="scientific">Haemonchus contortus</name>
    <name type="common">Barber pole worm</name>
    <dbReference type="NCBI Taxonomy" id="6289"/>
    <lineage>
        <taxon>Eukaryota</taxon>
        <taxon>Metazoa</taxon>
        <taxon>Ecdysozoa</taxon>
        <taxon>Nematoda</taxon>
        <taxon>Chromadorea</taxon>
        <taxon>Rhabditida</taxon>
        <taxon>Rhabditina</taxon>
        <taxon>Rhabditomorpha</taxon>
        <taxon>Strongyloidea</taxon>
        <taxon>Trichostrongylidae</taxon>
        <taxon>Haemonchus</taxon>
    </lineage>
</organism>
<sequence length="179" mass="20620">MMISDPNFPQLYATMETLRPEYNMQRYGMYGGLPDVKNYFVLYFVAALSCLIGSSSTVMMITFMKIRRYVQSVQTTMSPKSATMFNMMIKALVIQSCMPVLFSIPSTLLYYLMQFGSFKSLTAEYLIFFVSPMIVVIDPCVTMFYVLPYRNFILKKVRFGKSKESTQSIRIQPSSTLRS</sequence>
<dbReference type="WBParaSite" id="HCON_00052165-00001">
    <property type="protein sequence ID" value="HCON_00052165-00001"/>
    <property type="gene ID" value="HCON_00052165"/>
</dbReference>
<evidence type="ECO:0000256" key="6">
    <source>
        <dbReference type="SAM" id="Phobius"/>
    </source>
</evidence>
<keyword evidence="3 6" id="KW-0812">Transmembrane</keyword>
<dbReference type="Pfam" id="PF10317">
    <property type="entry name" value="7TM_GPCR_Srd"/>
    <property type="match status" value="1"/>
</dbReference>
<evidence type="ECO:0000256" key="2">
    <source>
        <dbReference type="ARBA" id="ARBA00009166"/>
    </source>
</evidence>
<evidence type="ECO:0000256" key="5">
    <source>
        <dbReference type="ARBA" id="ARBA00023136"/>
    </source>
</evidence>
<dbReference type="SUPFAM" id="SSF81321">
    <property type="entry name" value="Family A G protein-coupled receptor-like"/>
    <property type="match status" value="1"/>
</dbReference>
<dbReference type="InterPro" id="IPR019421">
    <property type="entry name" value="7TM_GPCR_serpentine_rcpt_Srd"/>
</dbReference>
<dbReference type="Proteomes" id="UP000025227">
    <property type="component" value="Unplaced"/>
</dbReference>
<name>A0A7I5E7P3_HAECO</name>
<evidence type="ECO:0000313" key="8">
    <source>
        <dbReference type="WBParaSite" id="HCON_00052165-00001"/>
    </source>
</evidence>
<feature type="transmembrane region" description="Helical" evidence="6">
    <location>
        <begin position="125"/>
        <end position="147"/>
    </location>
</feature>
<accession>A0A7I5E7P3</accession>
<dbReference type="PANTHER" id="PTHR22945:SF40">
    <property type="entry name" value="SERPENTINE RECEPTOR, CLASS D (DELTA)-RELATED"/>
    <property type="match status" value="1"/>
</dbReference>